<protein>
    <recommendedName>
        <fullName evidence="3">CCDC174 alpha/beta GRSR domain-containing protein</fullName>
    </recommendedName>
</protein>
<dbReference type="AlphaFoldDB" id="A0ABD1F0C6"/>
<accession>A0ABD1F0C6</accession>
<evidence type="ECO:0000256" key="1">
    <source>
        <dbReference type="ARBA" id="ARBA00023054"/>
    </source>
</evidence>
<reference evidence="4 5" key="1">
    <citation type="submission" date="2024-05" db="EMBL/GenBank/DDBJ databases">
        <title>Genetic variation in Jamaican populations of the coffee berry borer (Hypothenemus hampei).</title>
        <authorList>
            <person name="Errbii M."/>
            <person name="Myrie A."/>
        </authorList>
    </citation>
    <scope>NUCLEOTIDE SEQUENCE [LARGE SCALE GENOMIC DNA]</scope>
    <source>
        <strain evidence="4">JA-Hopewell-2020-01-JO</strain>
        <tissue evidence="4">Whole body</tissue>
    </source>
</reference>
<feature type="compositionally biased region" description="Acidic residues" evidence="2">
    <location>
        <begin position="330"/>
        <end position="345"/>
    </location>
</feature>
<feature type="domain" description="CCDC174 alpha/beta GRSR" evidence="3">
    <location>
        <begin position="149"/>
        <end position="178"/>
    </location>
</feature>
<gene>
    <name evidence="4" type="ORF">ABEB36_005869</name>
</gene>
<feature type="compositionally biased region" description="Acidic residues" evidence="2">
    <location>
        <begin position="119"/>
        <end position="142"/>
    </location>
</feature>
<dbReference type="PANTHER" id="PTHR15885:SF1">
    <property type="entry name" value="COILED-COIL DOMAIN-CONTAINING PROTEIN 174"/>
    <property type="match status" value="1"/>
</dbReference>
<dbReference type="Pfam" id="PF13300">
    <property type="entry name" value="DUF4078"/>
    <property type="match status" value="1"/>
</dbReference>
<dbReference type="Proteomes" id="UP001566132">
    <property type="component" value="Unassembled WGS sequence"/>
</dbReference>
<sequence length="518" mass="60657">MSIYEISKSSLLSLKAEILRKQEGFSKAKLDNEEKFITIKKKSLELRNKGIENRSQNDLTDEEHNLLRLSKCKLEAKSKLYKKLSNNSRPSSKGSGSENEYLVNFDRKGDDLQSLNDSPVDEDDLPVDEEEDQYYSDRYDDDVDSDNEWVEYTDSLGRTRNCLRKDLEYIKARDEELRSLAIERNQAGITKPEENLREKKISDDEYEERRETPEEELTERSEEMISADMRRETLRKQWEKEEEELRNKSNVHYQNLLFDEARQHGVGYYAFSKDEATRANQQAALKQLREDTLKQQKKASIVKSIRKEQLTKRIKAAENRKRLRLGLPLLEDDPVQSPEPEETDAEEKIEKSKLDEIEESLNAARKLHIRPWDIGKEGISGFYEMSQEEWNAKKRKERLSEFAPPSSYSKTRETNTKYESRKYKKSSNSAGNQNHRVFESEHDYGGKKIKMSEESGDACLFKDHLVEDYASVNITVNANETRITPGQIFCDNFDIVKSVENGLKYLWEEVERKNIKKY</sequence>
<evidence type="ECO:0000313" key="5">
    <source>
        <dbReference type="Proteomes" id="UP001566132"/>
    </source>
</evidence>
<name>A0ABD1F0C6_HYPHA</name>
<organism evidence="4 5">
    <name type="scientific">Hypothenemus hampei</name>
    <name type="common">Coffee berry borer</name>
    <dbReference type="NCBI Taxonomy" id="57062"/>
    <lineage>
        <taxon>Eukaryota</taxon>
        <taxon>Metazoa</taxon>
        <taxon>Ecdysozoa</taxon>
        <taxon>Arthropoda</taxon>
        <taxon>Hexapoda</taxon>
        <taxon>Insecta</taxon>
        <taxon>Pterygota</taxon>
        <taxon>Neoptera</taxon>
        <taxon>Endopterygota</taxon>
        <taxon>Coleoptera</taxon>
        <taxon>Polyphaga</taxon>
        <taxon>Cucujiformia</taxon>
        <taxon>Curculionidae</taxon>
        <taxon>Scolytinae</taxon>
        <taxon>Hypothenemus</taxon>
    </lineage>
</organism>
<dbReference type="PANTHER" id="PTHR15885">
    <property type="entry name" value="COILED-COIL DOMAIN-CONTAINING PROTEIN 174"/>
    <property type="match status" value="1"/>
</dbReference>
<feature type="region of interest" description="Disordered" evidence="2">
    <location>
        <begin position="329"/>
        <end position="353"/>
    </location>
</feature>
<dbReference type="InterPro" id="IPR057464">
    <property type="entry name" value="CCDC174_GRSR"/>
</dbReference>
<feature type="region of interest" description="Disordered" evidence="2">
    <location>
        <begin position="396"/>
        <end position="433"/>
    </location>
</feature>
<keyword evidence="5" id="KW-1185">Reference proteome</keyword>
<evidence type="ECO:0000259" key="3">
    <source>
        <dbReference type="Pfam" id="PF25449"/>
    </source>
</evidence>
<dbReference type="EMBL" id="JBDJPC010000004">
    <property type="protein sequence ID" value="KAL1506521.1"/>
    <property type="molecule type" value="Genomic_DNA"/>
</dbReference>
<comment type="caution">
    <text evidence="4">The sequence shown here is derived from an EMBL/GenBank/DDBJ whole genome shotgun (WGS) entry which is preliminary data.</text>
</comment>
<keyword evidence="1" id="KW-0175">Coiled coil</keyword>
<dbReference type="InterPro" id="IPR025066">
    <property type="entry name" value="CCDC174-like"/>
</dbReference>
<evidence type="ECO:0000313" key="4">
    <source>
        <dbReference type="EMBL" id="KAL1506521.1"/>
    </source>
</evidence>
<feature type="region of interest" description="Disordered" evidence="2">
    <location>
        <begin position="191"/>
        <end position="222"/>
    </location>
</feature>
<feature type="region of interest" description="Disordered" evidence="2">
    <location>
        <begin position="110"/>
        <end position="142"/>
    </location>
</feature>
<proteinExistence type="predicted"/>
<evidence type="ECO:0000256" key="2">
    <source>
        <dbReference type="SAM" id="MobiDB-lite"/>
    </source>
</evidence>
<feature type="compositionally biased region" description="Basic and acidic residues" evidence="2">
    <location>
        <begin position="410"/>
        <end position="421"/>
    </location>
</feature>
<dbReference type="Pfam" id="PF25449">
    <property type="entry name" value="CCDC174_GRSR"/>
    <property type="match status" value="1"/>
</dbReference>